<proteinExistence type="predicted"/>
<comment type="caution">
    <text evidence="1">The sequence shown here is derived from an EMBL/GenBank/DDBJ whole genome shotgun (WGS) entry which is preliminary data.</text>
</comment>
<name>A0ABQ9EJX5_TEGGR</name>
<sequence>MYDAADKEVEVAFTDDVMSNIDRHTEYIELSNKCREFYKKRIESADTIKQRLSPTPTADRLRKKNSLDIIINNGKNWEKSVRLYSLDFSSLMDQDLSLMKQLLTLNESIEELKFKRRYSCESVPQDSQESLNGSDWSVSETDIFNSDDDLYEKCKNPSMRSLSSRLNLNEDIENMNYKMESSLSLSKQHTKLNSSCSNLKFENPDILINGHSLCLDDEEQSAYDSGVDSGLDSSYNDIAVLAK</sequence>
<accession>A0ABQ9EJX5</accession>
<dbReference type="EMBL" id="JARBDR010000813">
    <property type="protein sequence ID" value="KAJ8305568.1"/>
    <property type="molecule type" value="Genomic_DNA"/>
</dbReference>
<dbReference type="Proteomes" id="UP001217089">
    <property type="component" value="Unassembled WGS sequence"/>
</dbReference>
<gene>
    <name evidence="1" type="ORF">KUTeg_016113</name>
</gene>
<keyword evidence="2" id="KW-1185">Reference proteome</keyword>
<evidence type="ECO:0000313" key="2">
    <source>
        <dbReference type="Proteomes" id="UP001217089"/>
    </source>
</evidence>
<reference evidence="1 2" key="1">
    <citation type="submission" date="2022-12" db="EMBL/GenBank/DDBJ databases">
        <title>Chromosome-level genome of Tegillarca granosa.</title>
        <authorList>
            <person name="Kim J."/>
        </authorList>
    </citation>
    <scope>NUCLEOTIDE SEQUENCE [LARGE SCALE GENOMIC DNA]</scope>
    <source>
        <strain evidence="1">Teg-2019</strain>
        <tissue evidence="1">Adductor muscle</tissue>
    </source>
</reference>
<organism evidence="1 2">
    <name type="scientific">Tegillarca granosa</name>
    <name type="common">Malaysian cockle</name>
    <name type="synonym">Anadara granosa</name>
    <dbReference type="NCBI Taxonomy" id="220873"/>
    <lineage>
        <taxon>Eukaryota</taxon>
        <taxon>Metazoa</taxon>
        <taxon>Spiralia</taxon>
        <taxon>Lophotrochozoa</taxon>
        <taxon>Mollusca</taxon>
        <taxon>Bivalvia</taxon>
        <taxon>Autobranchia</taxon>
        <taxon>Pteriomorphia</taxon>
        <taxon>Arcoida</taxon>
        <taxon>Arcoidea</taxon>
        <taxon>Arcidae</taxon>
        <taxon>Tegillarca</taxon>
    </lineage>
</organism>
<protein>
    <submittedName>
        <fullName evidence="1">Uncharacterized protein</fullName>
    </submittedName>
</protein>
<evidence type="ECO:0000313" key="1">
    <source>
        <dbReference type="EMBL" id="KAJ8305568.1"/>
    </source>
</evidence>